<evidence type="ECO:0000259" key="2">
    <source>
        <dbReference type="Pfam" id="PF13699"/>
    </source>
</evidence>
<evidence type="ECO:0000256" key="1">
    <source>
        <dbReference type="SAM" id="MobiDB-lite"/>
    </source>
</evidence>
<organism evidence="3 4">
    <name type="scientific">Hymenobacter cellulosivorans</name>
    <dbReference type="NCBI Taxonomy" id="2932249"/>
    <lineage>
        <taxon>Bacteria</taxon>
        <taxon>Pseudomonadati</taxon>
        <taxon>Bacteroidota</taxon>
        <taxon>Cytophagia</taxon>
        <taxon>Cytophagales</taxon>
        <taxon>Hymenobacteraceae</taxon>
        <taxon>Hymenobacter</taxon>
    </lineage>
</organism>
<dbReference type="Proteomes" id="UP000831785">
    <property type="component" value="Chromosome"/>
</dbReference>
<reference evidence="3 4" key="1">
    <citation type="submission" date="2022-04" db="EMBL/GenBank/DDBJ databases">
        <title>Hymenobacter sp. isolated from the air.</title>
        <authorList>
            <person name="Won M."/>
            <person name="Lee C.-M."/>
            <person name="Woen H.-Y."/>
            <person name="Kwon S.-W."/>
        </authorList>
    </citation>
    <scope>NUCLEOTIDE SEQUENCE [LARGE SCALE GENOMIC DNA]</scope>
    <source>
        <strain evidence="4">5116 S-27</strain>
    </source>
</reference>
<feature type="compositionally biased region" description="Polar residues" evidence="1">
    <location>
        <begin position="14"/>
        <end position="26"/>
    </location>
</feature>
<feature type="domain" description="eCIS core" evidence="2">
    <location>
        <begin position="92"/>
        <end position="157"/>
    </location>
</feature>
<protein>
    <submittedName>
        <fullName evidence="3">DUF4157 domain-containing protein</fullName>
    </submittedName>
</protein>
<evidence type="ECO:0000313" key="4">
    <source>
        <dbReference type="Proteomes" id="UP000831785"/>
    </source>
</evidence>
<dbReference type="Pfam" id="PF13699">
    <property type="entry name" value="eCIS_core"/>
    <property type="match status" value="1"/>
</dbReference>
<dbReference type="InterPro" id="IPR025295">
    <property type="entry name" value="eCIS_core_dom"/>
</dbReference>
<name>A0ABY4F7V1_9BACT</name>
<accession>A0ABY4F7V1</accession>
<dbReference type="EMBL" id="CP095049">
    <property type="protein sequence ID" value="UOQ52182.1"/>
    <property type="molecule type" value="Genomic_DNA"/>
</dbReference>
<dbReference type="RefSeq" id="WP_244715932.1">
    <property type="nucleotide sequence ID" value="NZ_CP095049.1"/>
</dbReference>
<proteinExistence type="predicted"/>
<feature type="region of interest" description="Disordered" evidence="1">
    <location>
        <begin position="1"/>
        <end position="65"/>
    </location>
</feature>
<gene>
    <name evidence="3" type="ORF">MUN80_20770</name>
</gene>
<sequence length="802" mass="86199">MTTHADQAPEKQSLPRTATTSTQPTSRRAAPTQLRSRESSAAGPRQTADSTSPLQALADGSPQVQQAAQLQASADAYVARQPLQRRENRTGLPDGLKAGVESLSGHSLDEVRVHYNSSKPAQLQAYAYAQGSDIHLAPGQEQHLPHEAWHVVQQKQGRVQATRQLQAGVPVNDETGLEHEADVMGAKAAGLVQRQALADLISGSSAAAAVVQRVEDIVSQVVVTGGVVTSASLPSLERTEGVLGGIEGSHTTPWSVLVATVRMAVEGKTLANAVAALTGLFTAAEALPGVNRVEFMMGNQQIHYAQAHTKVTQARVAANHAPTQDNLQRFMSAYLEYRNVIPFSAVDVGGLANYNNEAPRLECIRNYNTETSQSLKAAILELLDPKTVAKLGQVIDHTEAAYEEEGLADDDERPRQVNSDVPGADFAEEIEPRLADLIMQHLQTMKAGFPEAYYKANITLADILNRFFPQPHLAAVYHSDEENSSDDDAPALNRATFNQTFVLPGRGVVRPLRPDIGTNNAGGVQLRMNDNGTIGRALINTQDRPDGLFGTADKKHATAWVVFVSGVRKAVVGKTLTAAVTALNTLYDAAYRLPGTSKAYLLPPTRLPQWRDAMGAVDQAKEAADAAATINSVQTYIRAYLRFRNFIPLSAADIPGAGPGGHAEATAIGIVETPDAHEPVVVRDAVYELLDPGVVWAFALGQGRTAQGYDQEDAEALSSTREYTDQGDLIDKEVPGAMLNISREARAAQVIKQHLETIRVNFPDAYARGDVNSQASIENFLAAKLPLLNESARRVVSNKVRA</sequence>
<keyword evidence="4" id="KW-1185">Reference proteome</keyword>
<evidence type="ECO:0000313" key="3">
    <source>
        <dbReference type="EMBL" id="UOQ52182.1"/>
    </source>
</evidence>